<feature type="compositionally biased region" description="Low complexity" evidence="10">
    <location>
        <begin position="496"/>
        <end position="510"/>
    </location>
</feature>
<dbReference type="GO" id="GO:0016020">
    <property type="term" value="C:membrane"/>
    <property type="evidence" value="ECO:0007669"/>
    <property type="project" value="UniProtKB-SubCell"/>
</dbReference>
<evidence type="ECO:0000256" key="6">
    <source>
        <dbReference type="ARBA" id="ARBA00022927"/>
    </source>
</evidence>
<dbReference type="InterPro" id="IPR020937">
    <property type="entry name" value="SecA_CS"/>
</dbReference>
<dbReference type="InterPro" id="IPR000185">
    <property type="entry name" value="SecA"/>
</dbReference>
<dbReference type="CDD" id="cd18803">
    <property type="entry name" value="SF2_C_secA"/>
    <property type="match status" value="1"/>
</dbReference>
<dbReference type="SUPFAM" id="SSF81886">
    <property type="entry name" value="Helical scaffold and wing domains of SecA"/>
    <property type="match status" value="1"/>
</dbReference>
<reference evidence="12 13" key="1">
    <citation type="submission" date="2020-02" db="EMBL/GenBank/DDBJ databases">
        <title>Draft genome sequence of Haematococcus lacustris strain NIES-144.</title>
        <authorList>
            <person name="Morimoto D."/>
            <person name="Nakagawa S."/>
            <person name="Yoshida T."/>
            <person name="Sawayama S."/>
        </authorList>
    </citation>
    <scope>NUCLEOTIDE SEQUENCE [LARGE SCALE GENOMIC DNA]</scope>
    <source>
        <strain evidence="12 13">NIES-144</strain>
    </source>
</reference>
<keyword evidence="3" id="KW-0813">Transport</keyword>
<evidence type="ECO:0000256" key="1">
    <source>
        <dbReference type="ARBA" id="ARBA00004170"/>
    </source>
</evidence>
<keyword evidence="4" id="KW-0547">Nucleotide-binding</keyword>
<dbReference type="AlphaFoldDB" id="A0A699YQ19"/>
<dbReference type="GO" id="GO:0006886">
    <property type="term" value="P:intracellular protein transport"/>
    <property type="evidence" value="ECO:0007669"/>
    <property type="project" value="InterPro"/>
</dbReference>
<evidence type="ECO:0000256" key="3">
    <source>
        <dbReference type="ARBA" id="ARBA00022448"/>
    </source>
</evidence>
<dbReference type="InterPro" id="IPR011116">
    <property type="entry name" value="SecA_Wing/Scaffold"/>
</dbReference>
<dbReference type="PROSITE" id="PS01312">
    <property type="entry name" value="SECA"/>
    <property type="match status" value="1"/>
</dbReference>
<sequence>MTGTAATEVSEFDSIYKLPVAVVPPNRPISRTDNPDVVFRLEQYKWKAVVTEIKRMHSTGRPVLVGTTSVERSEVLSAMLTEAGIKHQVLNAKPENVERESEIVAQSGRRSAVTISTNMAGRGTDILLGGNPDYMARLKLRELLMPQVVSQVEEENVFGKSRDGKTRVRSWAANPDLFPCDISASTLTLAKQAAKAAAASWGERQLSLLEAEDRLSVACEKGVSSDPVILALREAFQLMLTEFKAVTDAEKREVVGLGGLHVVGTERHESRRIDNQLRGRSGRQGDPGSTRFFLSLEDNLFRIFGGDKIKNLMVAFRVEDLPMESKMLTDALDTAQKRVENYFFDIRKNLFEYDQVVNTQRDKVYAERRRALLATDLGAIMANVDRQAEPSTWAWDKLAGKMVQYCRLLEGLTGDDLRTNSNGEFEALRAYMRRLSVEAYQRKKAAMEEYNLFVEMTAQIRRNVIYNVYEFQPQRLRKVDDGATDKQQAGAVPVEGAAQAGNGNGSSNASDAKVKPGKSKQKVKAGKA</sequence>
<organism evidence="12 13">
    <name type="scientific">Haematococcus lacustris</name>
    <name type="common">Green alga</name>
    <name type="synonym">Haematococcus pluvialis</name>
    <dbReference type="NCBI Taxonomy" id="44745"/>
    <lineage>
        <taxon>Eukaryota</taxon>
        <taxon>Viridiplantae</taxon>
        <taxon>Chlorophyta</taxon>
        <taxon>core chlorophytes</taxon>
        <taxon>Chlorophyceae</taxon>
        <taxon>CS clade</taxon>
        <taxon>Chlamydomonadales</taxon>
        <taxon>Haematococcaceae</taxon>
        <taxon>Haematococcus</taxon>
    </lineage>
</organism>
<keyword evidence="6" id="KW-0653">Protein transport</keyword>
<evidence type="ECO:0000256" key="7">
    <source>
        <dbReference type="ARBA" id="ARBA00022967"/>
    </source>
</evidence>
<keyword evidence="5" id="KW-0067">ATP-binding</keyword>
<evidence type="ECO:0000256" key="2">
    <source>
        <dbReference type="ARBA" id="ARBA00007650"/>
    </source>
</evidence>
<dbReference type="GO" id="GO:0017038">
    <property type="term" value="P:protein import"/>
    <property type="evidence" value="ECO:0007669"/>
    <property type="project" value="InterPro"/>
</dbReference>
<name>A0A699YQ19_HAELA</name>
<evidence type="ECO:0000256" key="10">
    <source>
        <dbReference type="SAM" id="MobiDB-lite"/>
    </source>
</evidence>
<proteinExistence type="inferred from homology"/>
<dbReference type="InterPro" id="IPR027417">
    <property type="entry name" value="P-loop_NTPase"/>
</dbReference>
<dbReference type="PANTHER" id="PTHR30612:SF0">
    <property type="entry name" value="CHLOROPLAST PROTEIN-TRANSPORTING ATPASE"/>
    <property type="match status" value="1"/>
</dbReference>
<dbReference type="InterPro" id="IPR036266">
    <property type="entry name" value="SecA_Wing/Scaffold_sf"/>
</dbReference>
<dbReference type="Gene3D" id="3.40.50.300">
    <property type="entry name" value="P-loop containing nucleotide triphosphate hydrolases"/>
    <property type="match status" value="1"/>
</dbReference>
<dbReference type="Proteomes" id="UP000485058">
    <property type="component" value="Unassembled WGS sequence"/>
</dbReference>
<accession>A0A699YQ19</accession>
<dbReference type="GO" id="GO:0006605">
    <property type="term" value="P:protein targeting"/>
    <property type="evidence" value="ECO:0007669"/>
    <property type="project" value="InterPro"/>
</dbReference>
<dbReference type="Pfam" id="PF21090">
    <property type="entry name" value="P-loop_SecA"/>
    <property type="match status" value="1"/>
</dbReference>
<evidence type="ECO:0000313" key="12">
    <source>
        <dbReference type="EMBL" id="GFH12233.1"/>
    </source>
</evidence>
<evidence type="ECO:0000256" key="5">
    <source>
        <dbReference type="ARBA" id="ARBA00022840"/>
    </source>
</evidence>
<keyword evidence="8" id="KW-0811">Translocation</keyword>
<keyword evidence="7" id="KW-1278">Translocase</keyword>
<dbReference type="EMBL" id="BLLF01000480">
    <property type="protein sequence ID" value="GFH12233.1"/>
    <property type="molecule type" value="Genomic_DNA"/>
</dbReference>
<dbReference type="InterPro" id="IPR014018">
    <property type="entry name" value="SecA_motor_DEAD"/>
</dbReference>
<comment type="caution">
    <text evidence="12">The sequence shown here is derived from an EMBL/GenBank/DDBJ whole genome shotgun (WGS) entry which is preliminary data.</text>
</comment>
<evidence type="ECO:0000256" key="4">
    <source>
        <dbReference type="ARBA" id="ARBA00022741"/>
    </source>
</evidence>
<comment type="similarity">
    <text evidence="2">Belongs to the SecA family.</text>
</comment>
<feature type="compositionally biased region" description="Basic residues" evidence="10">
    <location>
        <begin position="515"/>
        <end position="528"/>
    </location>
</feature>
<dbReference type="PANTHER" id="PTHR30612">
    <property type="entry name" value="SECA INNER MEMBRANE COMPONENT OF SEC PROTEIN SECRETION SYSTEM"/>
    <property type="match status" value="1"/>
</dbReference>
<dbReference type="SUPFAM" id="SSF52540">
    <property type="entry name" value="P-loop containing nucleoside triphosphate hydrolases"/>
    <property type="match status" value="1"/>
</dbReference>
<feature type="domain" description="SecA family profile" evidence="11">
    <location>
        <begin position="1"/>
        <end position="325"/>
    </location>
</feature>
<dbReference type="FunFam" id="3.40.50.300:FF:000429">
    <property type="entry name" value="Preprotein translocase subunit SecA"/>
    <property type="match status" value="1"/>
</dbReference>
<dbReference type="Pfam" id="PF07516">
    <property type="entry name" value="SecA_SW"/>
    <property type="match status" value="1"/>
</dbReference>
<evidence type="ECO:0000313" key="13">
    <source>
        <dbReference type="Proteomes" id="UP000485058"/>
    </source>
</evidence>
<gene>
    <name evidence="12" type="ORF">HaLaN_07875</name>
</gene>
<feature type="region of interest" description="Disordered" evidence="10">
    <location>
        <begin position="481"/>
        <end position="528"/>
    </location>
</feature>
<dbReference type="PROSITE" id="PS51196">
    <property type="entry name" value="SECA_MOTOR_DEAD"/>
    <property type="match status" value="1"/>
</dbReference>
<dbReference type="InterPro" id="IPR044722">
    <property type="entry name" value="SecA_SF2_C"/>
</dbReference>
<protein>
    <submittedName>
        <fullName evidence="12">Protein translocase subunit SecA</fullName>
    </submittedName>
</protein>
<dbReference type="Gene3D" id="1.10.3060.10">
    <property type="entry name" value="Helical scaffold and wing domains of SecA"/>
    <property type="match status" value="1"/>
</dbReference>
<evidence type="ECO:0000259" key="11">
    <source>
        <dbReference type="PROSITE" id="PS51196"/>
    </source>
</evidence>
<dbReference type="GO" id="GO:0005524">
    <property type="term" value="F:ATP binding"/>
    <property type="evidence" value="ECO:0007669"/>
    <property type="project" value="UniProtKB-KW"/>
</dbReference>
<evidence type="ECO:0000256" key="8">
    <source>
        <dbReference type="ARBA" id="ARBA00023010"/>
    </source>
</evidence>
<comment type="subcellular location">
    <subcellularLocation>
        <location evidence="1">Membrane</location>
        <topology evidence="1">Peripheral membrane protein</topology>
    </subcellularLocation>
</comment>
<evidence type="ECO:0000256" key="9">
    <source>
        <dbReference type="ARBA" id="ARBA00023136"/>
    </source>
</evidence>
<keyword evidence="13" id="KW-1185">Reference proteome</keyword>
<keyword evidence="9" id="KW-0472">Membrane</keyword>